<gene>
    <name evidence="1" type="ORF">O181_067826</name>
</gene>
<name>A0A9Q3F0G3_9BASI</name>
<protein>
    <submittedName>
        <fullName evidence="1">Uncharacterized protein</fullName>
    </submittedName>
</protein>
<comment type="caution">
    <text evidence="1">The sequence shown here is derived from an EMBL/GenBank/DDBJ whole genome shotgun (WGS) entry which is preliminary data.</text>
</comment>
<accession>A0A9Q3F0G3</accession>
<dbReference type="EMBL" id="AVOT02034078">
    <property type="protein sequence ID" value="MBW0528111.1"/>
    <property type="molecule type" value="Genomic_DNA"/>
</dbReference>
<organism evidence="1 2">
    <name type="scientific">Austropuccinia psidii MF-1</name>
    <dbReference type="NCBI Taxonomy" id="1389203"/>
    <lineage>
        <taxon>Eukaryota</taxon>
        <taxon>Fungi</taxon>
        <taxon>Dikarya</taxon>
        <taxon>Basidiomycota</taxon>
        <taxon>Pucciniomycotina</taxon>
        <taxon>Pucciniomycetes</taxon>
        <taxon>Pucciniales</taxon>
        <taxon>Sphaerophragmiaceae</taxon>
        <taxon>Austropuccinia</taxon>
    </lineage>
</organism>
<keyword evidence="2" id="KW-1185">Reference proteome</keyword>
<sequence>MSKIPKKSKKPGWEWELYKKEPKDIDSDILQENIIERQSCNNQALVANFVEEASRQKDEDFSKNDYTTLTAINENIELDEGNPES</sequence>
<proteinExistence type="predicted"/>
<evidence type="ECO:0000313" key="1">
    <source>
        <dbReference type="EMBL" id="MBW0528111.1"/>
    </source>
</evidence>
<evidence type="ECO:0000313" key="2">
    <source>
        <dbReference type="Proteomes" id="UP000765509"/>
    </source>
</evidence>
<dbReference type="Proteomes" id="UP000765509">
    <property type="component" value="Unassembled WGS sequence"/>
</dbReference>
<dbReference type="AlphaFoldDB" id="A0A9Q3F0G3"/>
<reference evidence="1" key="1">
    <citation type="submission" date="2021-03" db="EMBL/GenBank/DDBJ databases">
        <title>Draft genome sequence of rust myrtle Austropuccinia psidii MF-1, a brazilian biotype.</title>
        <authorList>
            <person name="Quecine M.C."/>
            <person name="Pachon D.M.R."/>
            <person name="Bonatelli M.L."/>
            <person name="Correr F.H."/>
            <person name="Franceschini L.M."/>
            <person name="Leite T.F."/>
            <person name="Margarido G.R.A."/>
            <person name="Almeida C.A."/>
            <person name="Ferrarezi J.A."/>
            <person name="Labate C.A."/>
        </authorList>
    </citation>
    <scope>NUCLEOTIDE SEQUENCE</scope>
    <source>
        <strain evidence="1">MF-1</strain>
    </source>
</reference>